<dbReference type="EnsemblPlants" id="TuG1812S0002817800.01.T01">
    <property type="protein sequence ID" value="TuG1812S0002817800.01.T01"/>
    <property type="gene ID" value="TuG1812S0002817800.01"/>
</dbReference>
<organism evidence="2 3">
    <name type="scientific">Triticum urartu</name>
    <name type="common">Red wild einkorn</name>
    <name type="synonym">Crithodium urartu</name>
    <dbReference type="NCBI Taxonomy" id="4572"/>
    <lineage>
        <taxon>Eukaryota</taxon>
        <taxon>Viridiplantae</taxon>
        <taxon>Streptophyta</taxon>
        <taxon>Embryophyta</taxon>
        <taxon>Tracheophyta</taxon>
        <taxon>Spermatophyta</taxon>
        <taxon>Magnoliopsida</taxon>
        <taxon>Liliopsida</taxon>
        <taxon>Poales</taxon>
        <taxon>Poaceae</taxon>
        <taxon>BOP clade</taxon>
        <taxon>Pooideae</taxon>
        <taxon>Triticodae</taxon>
        <taxon>Triticeae</taxon>
        <taxon>Triticinae</taxon>
        <taxon>Triticum</taxon>
    </lineage>
</organism>
<keyword evidence="3" id="KW-1185">Reference proteome</keyword>
<evidence type="ECO:0000256" key="1">
    <source>
        <dbReference type="SAM" id="MobiDB-lite"/>
    </source>
</evidence>
<sequence>EEAAPEETPFPCSARTPACHCPTNRRLIQQLLEQLHPRRIEGDDRRRGVPAGPAPGLLIIETPLALVQPGGVVADGVVEDGDDGQEDCPYREIRPPPPPEDVQRHLPLRADVGMVHLGFEGELDGLEGVVLGVGDVDGERAAGVGAVVGAVPVKQVRHGRRAGPAERRRVHPELFQLLADPPDHRGRLRHGRCRRSCA</sequence>
<name>A0A8R7VEY1_TRIUA</name>
<dbReference type="Gramene" id="TuG1812S0002817800.01.T01">
    <property type="protein sequence ID" value="TuG1812S0002817800.01.T01"/>
    <property type="gene ID" value="TuG1812S0002817800.01"/>
</dbReference>
<dbReference type="Proteomes" id="UP000015106">
    <property type="component" value="Unassembled WGS sequence"/>
</dbReference>
<evidence type="ECO:0000313" key="2">
    <source>
        <dbReference type="EnsemblPlants" id="TuG1812S0002817800.01.T01"/>
    </source>
</evidence>
<feature type="region of interest" description="Disordered" evidence="1">
    <location>
        <begin position="83"/>
        <end position="103"/>
    </location>
</feature>
<accession>A0A8R7VEY1</accession>
<dbReference type="AlphaFoldDB" id="A0A8R7VEY1"/>
<reference evidence="3" key="1">
    <citation type="journal article" date="2013" name="Nature">
        <title>Draft genome of the wheat A-genome progenitor Triticum urartu.</title>
        <authorList>
            <person name="Ling H.Q."/>
            <person name="Zhao S."/>
            <person name="Liu D."/>
            <person name="Wang J."/>
            <person name="Sun H."/>
            <person name="Zhang C."/>
            <person name="Fan H."/>
            <person name="Li D."/>
            <person name="Dong L."/>
            <person name="Tao Y."/>
            <person name="Gao C."/>
            <person name="Wu H."/>
            <person name="Li Y."/>
            <person name="Cui Y."/>
            <person name="Guo X."/>
            <person name="Zheng S."/>
            <person name="Wang B."/>
            <person name="Yu K."/>
            <person name="Liang Q."/>
            <person name="Yang W."/>
            <person name="Lou X."/>
            <person name="Chen J."/>
            <person name="Feng M."/>
            <person name="Jian J."/>
            <person name="Zhang X."/>
            <person name="Luo G."/>
            <person name="Jiang Y."/>
            <person name="Liu J."/>
            <person name="Wang Z."/>
            <person name="Sha Y."/>
            <person name="Zhang B."/>
            <person name="Wu H."/>
            <person name="Tang D."/>
            <person name="Shen Q."/>
            <person name="Xue P."/>
            <person name="Zou S."/>
            <person name="Wang X."/>
            <person name="Liu X."/>
            <person name="Wang F."/>
            <person name="Yang Y."/>
            <person name="An X."/>
            <person name="Dong Z."/>
            <person name="Zhang K."/>
            <person name="Zhang X."/>
            <person name="Luo M.C."/>
            <person name="Dvorak J."/>
            <person name="Tong Y."/>
            <person name="Wang J."/>
            <person name="Yang H."/>
            <person name="Li Z."/>
            <person name="Wang D."/>
            <person name="Zhang A."/>
            <person name="Wang J."/>
        </authorList>
    </citation>
    <scope>NUCLEOTIDE SEQUENCE</scope>
    <source>
        <strain evidence="3">cv. G1812</strain>
    </source>
</reference>
<evidence type="ECO:0000313" key="3">
    <source>
        <dbReference type="Proteomes" id="UP000015106"/>
    </source>
</evidence>
<reference evidence="2" key="2">
    <citation type="submission" date="2022-06" db="UniProtKB">
        <authorList>
            <consortium name="EnsemblPlants"/>
        </authorList>
    </citation>
    <scope>IDENTIFICATION</scope>
</reference>
<proteinExistence type="predicted"/>
<protein>
    <submittedName>
        <fullName evidence="2">Uncharacterized protein</fullName>
    </submittedName>
</protein>